<dbReference type="Proteomes" id="UP000054064">
    <property type="component" value="Unassembled WGS sequence"/>
</dbReference>
<evidence type="ECO:0000313" key="2">
    <source>
        <dbReference type="EMBL" id="KFO86069.1"/>
    </source>
</evidence>
<dbReference type="InterPro" id="IPR029281">
    <property type="entry name" value="FAM194_C"/>
</dbReference>
<evidence type="ECO:0000259" key="1">
    <source>
        <dbReference type="Pfam" id="PF14977"/>
    </source>
</evidence>
<dbReference type="Pfam" id="PF14977">
    <property type="entry name" value="FAM194"/>
    <property type="match status" value="1"/>
</dbReference>
<reference evidence="2 3" key="1">
    <citation type="submission" date="2014-04" db="EMBL/GenBank/DDBJ databases">
        <title>Genome evolution of avian class.</title>
        <authorList>
            <person name="Zhang G."/>
            <person name="Li C."/>
        </authorList>
    </citation>
    <scope>NUCLEOTIDE SEQUENCE [LARGE SCALE GENOMIC DNA]</scope>
    <source>
        <strain evidence="2">BGI_N320</strain>
    </source>
</reference>
<sequence>DGQTFFLLFPDGSGHVYYPSGNMATVITFIEEALFTYCILEDSRHPRIRATFRSHGRGVCFYPDSHLWAILDPYTGIYLDRAGTIQKRWKWHDLSHHTHSPPLQSITMKLNSHISIKILSQDQIDLVFTSRSNSIRFNVGSRLKLKDPETSHLLKWSEGEEELFLQSKKIQLRSLLSKIQTGLR</sequence>
<dbReference type="PANTHER" id="PTHR23093:SF18">
    <property type="entry name" value="GLUTAMATE RICH 6"/>
    <property type="match status" value="1"/>
</dbReference>
<dbReference type="PANTHER" id="PTHR23093">
    <property type="entry name" value="SIMILAR TO CHROMOSOME 3 OPEN READING FRAME 20"/>
    <property type="match status" value="1"/>
</dbReference>
<feature type="non-terminal residue" evidence="2">
    <location>
        <position position="184"/>
    </location>
</feature>
<accession>A0A091GSE3</accession>
<feature type="domain" description="FAM194 C-terminal" evidence="1">
    <location>
        <begin position="2"/>
        <end position="183"/>
    </location>
</feature>
<evidence type="ECO:0000313" key="3">
    <source>
        <dbReference type="Proteomes" id="UP000054064"/>
    </source>
</evidence>
<keyword evidence="3" id="KW-1185">Reference proteome</keyword>
<dbReference type="EMBL" id="KL509857">
    <property type="protein sequence ID" value="KFO86069.1"/>
    <property type="molecule type" value="Genomic_DNA"/>
</dbReference>
<dbReference type="AlphaFoldDB" id="A0A091GSE3"/>
<feature type="non-terminal residue" evidence="2">
    <location>
        <position position="1"/>
    </location>
</feature>
<organism evidence="2 3">
    <name type="scientific">Buceros rhinoceros silvestris</name>
    <dbReference type="NCBI Taxonomy" id="175836"/>
    <lineage>
        <taxon>Eukaryota</taxon>
        <taxon>Metazoa</taxon>
        <taxon>Chordata</taxon>
        <taxon>Craniata</taxon>
        <taxon>Vertebrata</taxon>
        <taxon>Euteleostomi</taxon>
        <taxon>Archelosauria</taxon>
        <taxon>Archosauria</taxon>
        <taxon>Dinosauria</taxon>
        <taxon>Saurischia</taxon>
        <taxon>Theropoda</taxon>
        <taxon>Coelurosauria</taxon>
        <taxon>Aves</taxon>
        <taxon>Neognathae</taxon>
        <taxon>Neoaves</taxon>
        <taxon>Telluraves</taxon>
        <taxon>Coraciimorphae</taxon>
        <taxon>Bucerotiformes</taxon>
        <taxon>Bucerotidae</taxon>
        <taxon>Buceros</taxon>
    </lineage>
</organism>
<gene>
    <name evidence="2" type="ORF">N320_11413</name>
</gene>
<name>A0A091GSE3_BUCRH</name>
<protein>
    <submittedName>
        <fullName evidence="2">Protein FAM194B</fullName>
    </submittedName>
</protein>
<proteinExistence type="predicted"/>